<evidence type="ECO:0000256" key="2">
    <source>
        <dbReference type="SAM" id="Phobius"/>
    </source>
</evidence>
<gene>
    <name evidence="3" type="ORF">GOMPHAMPRED_001918</name>
</gene>
<accession>A0A8H3F782</accession>
<evidence type="ECO:0000256" key="1">
    <source>
        <dbReference type="SAM" id="MobiDB-lite"/>
    </source>
</evidence>
<evidence type="ECO:0000313" key="3">
    <source>
        <dbReference type="EMBL" id="CAF9919902.1"/>
    </source>
</evidence>
<keyword evidence="2" id="KW-0472">Membrane</keyword>
<keyword evidence="2" id="KW-1133">Transmembrane helix</keyword>
<organism evidence="3 4">
    <name type="scientific">Gomphillus americanus</name>
    <dbReference type="NCBI Taxonomy" id="1940652"/>
    <lineage>
        <taxon>Eukaryota</taxon>
        <taxon>Fungi</taxon>
        <taxon>Dikarya</taxon>
        <taxon>Ascomycota</taxon>
        <taxon>Pezizomycotina</taxon>
        <taxon>Lecanoromycetes</taxon>
        <taxon>OSLEUM clade</taxon>
        <taxon>Ostropomycetidae</taxon>
        <taxon>Ostropales</taxon>
        <taxon>Graphidaceae</taxon>
        <taxon>Gomphilloideae</taxon>
        <taxon>Gomphillus</taxon>
    </lineage>
</organism>
<protein>
    <submittedName>
        <fullName evidence="3">Uncharacterized protein</fullName>
    </submittedName>
</protein>
<dbReference type="AlphaFoldDB" id="A0A8H3F782"/>
<keyword evidence="2" id="KW-0812">Transmembrane</keyword>
<proteinExistence type="predicted"/>
<dbReference type="Proteomes" id="UP000664169">
    <property type="component" value="Unassembled WGS sequence"/>
</dbReference>
<dbReference type="EMBL" id="CAJPDQ010000015">
    <property type="protein sequence ID" value="CAF9919902.1"/>
    <property type="molecule type" value="Genomic_DNA"/>
</dbReference>
<name>A0A8H3F782_9LECA</name>
<comment type="caution">
    <text evidence="3">The sequence shown here is derived from an EMBL/GenBank/DDBJ whole genome shotgun (WGS) entry which is preliminary data.</text>
</comment>
<feature type="transmembrane region" description="Helical" evidence="2">
    <location>
        <begin position="20"/>
        <end position="43"/>
    </location>
</feature>
<sequence length="133" mass="13765">MSALLTTSSQRNAGSYPALVPILAGIFGGVGFLCLCGLIWCLMRRRKHRAPVIPYAMGTLRARPVAQVAEEEAGRPPAEESVVASPRPEKLGTHGRGVGYGFNPVFNEAYGGGGGAESGKGPVVAARAAPLYG</sequence>
<reference evidence="3" key="1">
    <citation type="submission" date="2021-03" db="EMBL/GenBank/DDBJ databases">
        <authorList>
            <person name="Tagirdzhanova G."/>
        </authorList>
    </citation>
    <scope>NUCLEOTIDE SEQUENCE</scope>
</reference>
<evidence type="ECO:0000313" key="4">
    <source>
        <dbReference type="Proteomes" id="UP000664169"/>
    </source>
</evidence>
<feature type="region of interest" description="Disordered" evidence="1">
    <location>
        <begin position="69"/>
        <end position="96"/>
    </location>
</feature>
<keyword evidence="4" id="KW-1185">Reference proteome</keyword>
<dbReference type="OrthoDB" id="10600619at2759"/>